<gene>
    <name evidence="1" type="ORF">HPB50_017500</name>
</gene>
<evidence type="ECO:0000313" key="1">
    <source>
        <dbReference type="EMBL" id="KAH6947187.1"/>
    </source>
</evidence>
<dbReference type="EMBL" id="CM023481">
    <property type="protein sequence ID" value="KAH6947187.1"/>
    <property type="molecule type" value="Genomic_DNA"/>
</dbReference>
<sequence length="94" mass="10756">MENMPKNMHPVHDAGRRRCRAEAILRSHGRRDGVFFVDAARYPKNTSQLEQSILHAFSMVVLYTQKNIRVTGSTRVKTFEAAEEMAIVLAIRID</sequence>
<accession>A0ACB7TLI1</accession>
<reference evidence="1" key="1">
    <citation type="submission" date="2020-05" db="EMBL/GenBank/DDBJ databases">
        <title>Large-scale comparative analyses of tick genomes elucidate their genetic diversity and vector capacities.</title>
        <authorList>
            <person name="Jia N."/>
            <person name="Wang J."/>
            <person name="Shi W."/>
            <person name="Du L."/>
            <person name="Sun Y."/>
            <person name="Zhan W."/>
            <person name="Jiang J."/>
            <person name="Wang Q."/>
            <person name="Zhang B."/>
            <person name="Ji P."/>
            <person name="Sakyi L.B."/>
            <person name="Cui X."/>
            <person name="Yuan T."/>
            <person name="Jiang B."/>
            <person name="Yang W."/>
            <person name="Lam T.T.-Y."/>
            <person name="Chang Q."/>
            <person name="Ding S."/>
            <person name="Wang X."/>
            <person name="Zhu J."/>
            <person name="Ruan X."/>
            <person name="Zhao L."/>
            <person name="Wei J."/>
            <person name="Que T."/>
            <person name="Du C."/>
            <person name="Cheng J."/>
            <person name="Dai P."/>
            <person name="Han X."/>
            <person name="Huang E."/>
            <person name="Gao Y."/>
            <person name="Liu J."/>
            <person name="Shao H."/>
            <person name="Ye R."/>
            <person name="Li L."/>
            <person name="Wei W."/>
            <person name="Wang X."/>
            <person name="Wang C."/>
            <person name="Yang T."/>
            <person name="Huo Q."/>
            <person name="Li W."/>
            <person name="Guo W."/>
            <person name="Chen H."/>
            <person name="Zhou L."/>
            <person name="Ni X."/>
            <person name="Tian J."/>
            <person name="Zhou Y."/>
            <person name="Sheng Y."/>
            <person name="Liu T."/>
            <person name="Pan Y."/>
            <person name="Xia L."/>
            <person name="Li J."/>
            <person name="Zhao F."/>
            <person name="Cao W."/>
        </authorList>
    </citation>
    <scope>NUCLEOTIDE SEQUENCE</scope>
    <source>
        <strain evidence="1">Hyas-2018</strain>
    </source>
</reference>
<organism evidence="1 2">
    <name type="scientific">Hyalomma asiaticum</name>
    <name type="common">Tick</name>
    <dbReference type="NCBI Taxonomy" id="266040"/>
    <lineage>
        <taxon>Eukaryota</taxon>
        <taxon>Metazoa</taxon>
        <taxon>Ecdysozoa</taxon>
        <taxon>Arthropoda</taxon>
        <taxon>Chelicerata</taxon>
        <taxon>Arachnida</taxon>
        <taxon>Acari</taxon>
        <taxon>Parasitiformes</taxon>
        <taxon>Ixodida</taxon>
        <taxon>Ixodoidea</taxon>
        <taxon>Ixodidae</taxon>
        <taxon>Hyalomminae</taxon>
        <taxon>Hyalomma</taxon>
    </lineage>
</organism>
<proteinExistence type="predicted"/>
<protein>
    <submittedName>
        <fullName evidence="1">Uncharacterized protein</fullName>
    </submittedName>
</protein>
<evidence type="ECO:0000313" key="2">
    <source>
        <dbReference type="Proteomes" id="UP000821845"/>
    </source>
</evidence>
<comment type="caution">
    <text evidence="1">The sequence shown here is derived from an EMBL/GenBank/DDBJ whole genome shotgun (WGS) entry which is preliminary data.</text>
</comment>
<dbReference type="Proteomes" id="UP000821845">
    <property type="component" value="Chromosome 1"/>
</dbReference>
<name>A0ACB7TLI1_HYAAI</name>
<keyword evidence="2" id="KW-1185">Reference proteome</keyword>